<proteinExistence type="predicted"/>
<dbReference type="PROSITE" id="PS50404">
    <property type="entry name" value="GST_NTER"/>
    <property type="match status" value="1"/>
</dbReference>
<gene>
    <name evidence="5" type="ORF">PAUS00366_LOCUS11682</name>
</gene>
<dbReference type="Pfam" id="PF00043">
    <property type="entry name" value="GST_C"/>
    <property type="match status" value="1"/>
</dbReference>
<dbReference type="Pfam" id="PF13417">
    <property type="entry name" value="GST_N_3"/>
    <property type="match status" value="1"/>
</dbReference>
<dbReference type="AlphaFoldDB" id="A0A7S4AKU8"/>
<dbReference type="Gene3D" id="1.20.1050.10">
    <property type="match status" value="1"/>
</dbReference>
<reference evidence="5" key="1">
    <citation type="submission" date="2021-01" db="EMBL/GenBank/DDBJ databases">
        <authorList>
            <person name="Corre E."/>
            <person name="Pelletier E."/>
            <person name="Niang G."/>
            <person name="Scheremetjew M."/>
            <person name="Finn R."/>
            <person name="Kale V."/>
            <person name="Holt S."/>
            <person name="Cochrane G."/>
            <person name="Meng A."/>
            <person name="Brown T."/>
            <person name="Cohen L."/>
        </authorList>
    </citation>
    <scope>NUCLEOTIDE SEQUENCE</scope>
    <source>
        <strain evidence="5">10249 10 AB</strain>
    </source>
</reference>
<organism evidence="5">
    <name type="scientific">Pseudo-nitzschia australis</name>
    <dbReference type="NCBI Taxonomy" id="44445"/>
    <lineage>
        <taxon>Eukaryota</taxon>
        <taxon>Sar</taxon>
        <taxon>Stramenopiles</taxon>
        <taxon>Ochrophyta</taxon>
        <taxon>Bacillariophyta</taxon>
        <taxon>Bacillariophyceae</taxon>
        <taxon>Bacillariophycidae</taxon>
        <taxon>Bacillariales</taxon>
        <taxon>Bacillariaceae</taxon>
        <taxon>Pseudo-nitzschia</taxon>
    </lineage>
</organism>
<dbReference type="InterPro" id="IPR036249">
    <property type="entry name" value="Thioredoxin-like_sf"/>
</dbReference>
<dbReference type="PROSITE" id="PS50405">
    <property type="entry name" value="GST_CTER"/>
    <property type="match status" value="1"/>
</dbReference>
<dbReference type="InterPro" id="IPR040079">
    <property type="entry name" value="Glutathione_S-Trfase"/>
</dbReference>
<dbReference type="SUPFAM" id="SSF52833">
    <property type="entry name" value="Thioredoxin-like"/>
    <property type="match status" value="1"/>
</dbReference>
<accession>A0A7S4AKU8</accession>
<feature type="domain" description="GST N-terminal" evidence="3">
    <location>
        <begin position="6"/>
        <end position="92"/>
    </location>
</feature>
<evidence type="ECO:0000256" key="2">
    <source>
        <dbReference type="ARBA" id="ARBA00022490"/>
    </source>
</evidence>
<dbReference type="InterPro" id="IPR036282">
    <property type="entry name" value="Glutathione-S-Trfase_C_sf"/>
</dbReference>
<evidence type="ECO:0000259" key="4">
    <source>
        <dbReference type="PROSITE" id="PS50405"/>
    </source>
</evidence>
<dbReference type="InterPro" id="IPR010987">
    <property type="entry name" value="Glutathione-S-Trfase_C-like"/>
</dbReference>
<dbReference type="Gene3D" id="3.40.30.10">
    <property type="entry name" value="Glutaredoxin"/>
    <property type="match status" value="1"/>
</dbReference>
<dbReference type="InterPro" id="IPR004045">
    <property type="entry name" value="Glutathione_S-Trfase_N"/>
</dbReference>
<name>A0A7S4AKU8_9STRA</name>
<dbReference type="InterPro" id="IPR004046">
    <property type="entry name" value="GST_C"/>
</dbReference>
<dbReference type="PANTHER" id="PTHR43917:SF8">
    <property type="entry name" value="GH16740P-RELATED"/>
    <property type="match status" value="1"/>
</dbReference>
<evidence type="ECO:0000259" key="3">
    <source>
        <dbReference type="PROSITE" id="PS50404"/>
    </source>
</evidence>
<sequence>MSGKKTSIRLLGVPLSQPFTSCAWTTLQLGVPFEIEIAVPGASSKMGTKHENFQNLTSIRSTKVPVLVDGDIALAESPAIMAYLCERYGSENGQIPNLYASPGSEKKAMIDSYMHWHHTNTRSVAKLFGSKVRPDLKANVSEREHTEIQNILTIIDSGWLRSSPYIGGLDTPSIADILAYGELSTVTTTNLLSVKNFSNISSWMNRMTLLPYHDESHVALATLGDLSDDNNSTPLMKRLGAATKAGMKSILGANDEAMQAYTAKL</sequence>
<evidence type="ECO:0000313" key="5">
    <source>
        <dbReference type="EMBL" id="CAE0718928.1"/>
    </source>
</evidence>
<dbReference type="EMBL" id="HBIX01016121">
    <property type="protein sequence ID" value="CAE0718928.1"/>
    <property type="molecule type" value="Transcribed_RNA"/>
</dbReference>
<dbReference type="SUPFAM" id="SSF47616">
    <property type="entry name" value="GST C-terminal domain-like"/>
    <property type="match status" value="1"/>
</dbReference>
<dbReference type="PANTHER" id="PTHR43917">
    <property type="match status" value="1"/>
</dbReference>
<comment type="subcellular location">
    <subcellularLocation>
        <location evidence="1">Cytoplasm</location>
    </subcellularLocation>
</comment>
<evidence type="ECO:0008006" key="6">
    <source>
        <dbReference type="Google" id="ProtNLM"/>
    </source>
</evidence>
<protein>
    <recommendedName>
        <fullName evidence="6">GST N-terminal domain-containing protein</fullName>
    </recommendedName>
</protein>
<dbReference type="SFLD" id="SFLDS00019">
    <property type="entry name" value="Glutathione_Transferase_(cytos"/>
    <property type="match status" value="1"/>
</dbReference>
<evidence type="ECO:0000256" key="1">
    <source>
        <dbReference type="ARBA" id="ARBA00004496"/>
    </source>
</evidence>
<dbReference type="InterPro" id="IPR051369">
    <property type="entry name" value="GST_Theta"/>
</dbReference>
<dbReference type="GO" id="GO:0005737">
    <property type="term" value="C:cytoplasm"/>
    <property type="evidence" value="ECO:0007669"/>
    <property type="project" value="UniProtKB-SubCell"/>
</dbReference>
<feature type="domain" description="GST C-terminal" evidence="4">
    <location>
        <begin position="103"/>
        <end position="235"/>
    </location>
</feature>
<keyword evidence="2" id="KW-0963">Cytoplasm</keyword>